<feature type="region of interest" description="Disordered" evidence="1">
    <location>
        <begin position="91"/>
        <end position="111"/>
    </location>
</feature>
<organism evidence="2 3">
    <name type="scientific">Phytophthora fragariaefolia</name>
    <dbReference type="NCBI Taxonomy" id="1490495"/>
    <lineage>
        <taxon>Eukaryota</taxon>
        <taxon>Sar</taxon>
        <taxon>Stramenopiles</taxon>
        <taxon>Oomycota</taxon>
        <taxon>Peronosporomycetes</taxon>
        <taxon>Peronosporales</taxon>
        <taxon>Peronosporaceae</taxon>
        <taxon>Phytophthora</taxon>
    </lineage>
</organism>
<sequence>MKKYRIPDLECKIAMRSGVLDMLTVVPQEKVERQGIAWVTNAIKERCDDSGISYSVTKWSVFWRYFRPGIEKLARRYANWKHDIEFGRARHTSHPPIRLPRPVSQPDTVPSPPNLETTLAAHDELRDNGVGNCLRRSQTFGVPPTPGL</sequence>
<evidence type="ECO:0000313" key="3">
    <source>
        <dbReference type="Proteomes" id="UP001165121"/>
    </source>
</evidence>
<proteinExistence type="predicted"/>
<gene>
    <name evidence="2" type="ORF">Pfra01_000442900</name>
</gene>
<dbReference type="EMBL" id="BSXT01000348">
    <property type="protein sequence ID" value="GMF25146.1"/>
    <property type="molecule type" value="Genomic_DNA"/>
</dbReference>
<evidence type="ECO:0000313" key="2">
    <source>
        <dbReference type="EMBL" id="GMF25146.1"/>
    </source>
</evidence>
<comment type="caution">
    <text evidence="2">The sequence shown here is derived from an EMBL/GenBank/DDBJ whole genome shotgun (WGS) entry which is preliminary data.</text>
</comment>
<dbReference type="Proteomes" id="UP001165121">
    <property type="component" value="Unassembled WGS sequence"/>
</dbReference>
<reference evidence="2" key="1">
    <citation type="submission" date="2023-04" db="EMBL/GenBank/DDBJ databases">
        <title>Phytophthora fragariaefolia NBRC 109709.</title>
        <authorList>
            <person name="Ichikawa N."/>
            <person name="Sato H."/>
            <person name="Tonouchi N."/>
        </authorList>
    </citation>
    <scope>NUCLEOTIDE SEQUENCE</scope>
    <source>
        <strain evidence="2">NBRC 109709</strain>
    </source>
</reference>
<evidence type="ECO:0000256" key="1">
    <source>
        <dbReference type="SAM" id="MobiDB-lite"/>
    </source>
</evidence>
<keyword evidence="3" id="KW-1185">Reference proteome</keyword>
<name>A0A9W6X0V2_9STRA</name>
<dbReference type="OrthoDB" id="126880at2759"/>
<dbReference type="AlphaFoldDB" id="A0A9W6X0V2"/>
<accession>A0A9W6X0V2</accession>
<protein>
    <submittedName>
        <fullName evidence="2">Unnamed protein product</fullName>
    </submittedName>
</protein>